<gene>
    <name evidence="4" type="ORF">DCC35_10495</name>
</gene>
<reference evidence="4 5" key="1">
    <citation type="submission" date="2018-04" db="EMBL/GenBank/DDBJ databases">
        <title>Complete genome uncultured novel isolate.</title>
        <authorList>
            <person name="Merlino G."/>
        </authorList>
    </citation>
    <scope>NUCLEOTIDE SEQUENCE [LARGE SCALE GENOMIC DNA]</scope>
    <source>
        <strain evidence="5">R1DC9</strain>
    </source>
</reference>
<dbReference type="PANTHER" id="PTHR43308">
    <property type="entry name" value="OUTER MEMBRANE PROTEIN ALPHA-RELATED"/>
    <property type="match status" value="1"/>
</dbReference>
<keyword evidence="2" id="KW-0732">Signal</keyword>
<feature type="region of interest" description="Disordered" evidence="1">
    <location>
        <begin position="27"/>
        <end position="65"/>
    </location>
</feature>
<dbReference type="Pfam" id="PF00395">
    <property type="entry name" value="SLH"/>
    <property type="match status" value="2"/>
</dbReference>
<dbReference type="KEGG" id="fpf:DCC35_10495"/>
<dbReference type="EMBL" id="CP028923">
    <property type="protein sequence ID" value="QCK15143.1"/>
    <property type="molecule type" value="Genomic_DNA"/>
</dbReference>
<evidence type="ECO:0000256" key="1">
    <source>
        <dbReference type="SAM" id="MobiDB-lite"/>
    </source>
</evidence>
<dbReference type="RefSeq" id="WP_137090728.1">
    <property type="nucleotide sequence ID" value="NZ_CP028923.1"/>
</dbReference>
<feature type="chain" id="PRO_5020676734" description="SLH domain-containing protein" evidence="2">
    <location>
        <begin position="24"/>
        <end position="694"/>
    </location>
</feature>
<evidence type="ECO:0000313" key="5">
    <source>
        <dbReference type="Proteomes" id="UP000298616"/>
    </source>
</evidence>
<feature type="domain" description="SLH" evidence="3">
    <location>
        <begin position="446"/>
        <end position="509"/>
    </location>
</feature>
<dbReference type="AlphaFoldDB" id="A0A4D7JJI5"/>
<dbReference type="InterPro" id="IPR001119">
    <property type="entry name" value="SLH_dom"/>
</dbReference>
<dbReference type="Pfam" id="PF13529">
    <property type="entry name" value="Peptidase_C39_2"/>
    <property type="match status" value="1"/>
</dbReference>
<feature type="compositionally biased region" description="Basic and acidic residues" evidence="1">
    <location>
        <begin position="43"/>
        <end position="53"/>
    </location>
</feature>
<sequence>MIKNRLCYLLVLMIMLVFHGCNNEQVDPISETNEKTSSIRTTPPKEHGRDVIEKGIPPGVSGRKSARISGNNKLGMWLWYLEGTGYSSHSALASDLVDMGVSRIYVKVADGTNIWKENKDQAVVNAYKNAGLEVWAWAYNYPGNEYSQANAVYYAAQAGFQGFVSDIEVEFDGKTSELHSLFGEFRKAINEANSDGYGNGFKLYCTSWGNPKDHGMRVDIIDQYVDAHMPQTYLEVWGGSYMSNAKYWVDYGTNEYRSLGCKKPVHHIISTEYDQITSSQINDAIAASGAETSIWRIPGGGTSLSIWNTLENVNWAADFGNQNNGLADIDGHWAESEISELINKGYLSGYSDGTFRPDQSLTRAEFAAMISATINPDLNPNYQNRSFIDISGHWAENQILQVARAGYLSGYPDGTFRPNDRISKYQMLIALASHSGLDNANESILSYFSDYTDIPSWARGAMARAAFNKLIANYPTKAKLDPLRNASRAESVMAIYQILVKEGVVPPVSNSFRVTSLKSSSTYIAGVPYFYQLDNDYNPYGSCQNTAIAMVINYYGGNTTPDDISNYYGGTDRAQTVPGLESVFNSEAAYFGLNVRVKGTTRGSLSKMNQVLKEGKPVIAHGYTTSYGHVLVFLGFDGTYYTVHDPYGKWDQNAYSSGYYNSPSAGKVIKYHKDAVRAAFSPDGLLWMHEIYYQ</sequence>
<dbReference type="InterPro" id="IPR051465">
    <property type="entry name" value="Cell_Envelope_Struct_Comp"/>
</dbReference>
<organism evidence="4 5">
    <name type="scientific">Mangrovivirga cuniculi</name>
    <dbReference type="NCBI Taxonomy" id="2715131"/>
    <lineage>
        <taxon>Bacteria</taxon>
        <taxon>Pseudomonadati</taxon>
        <taxon>Bacteroidota</taxon>
        <taxon>Cytophagia</taxon>
        <taxon>Cytophagales</taxon>
        <taxon>Mangrovivirgaceae</taxon>
        <taxon>Mangrovivirga</taxon>
    </lineage>
</organism>
<name>A0A4D7JJI5_9BACT</name>
<dbReference type="Gene3D" id="3.90.70.10">
    <property type="entry name" value="Cysteine proteinases"/>
    <property type="match status" value="1"/>
</dbReference>
<dbReference type="PANTHER" id="PTHR43308:SF5">
    <property type="entry name" value="S-LAYER PROTEIN _ PEPTIDOGLYCAN ENDO-BETA-N-ACETYLGLUCOSAMINIDASE"/>
    <property type="match status" value="1"/>
</dbReference>
<feature type="signal peptide" evidence="2">
    <location>
        <begin position="1"/>
        <end position="23"/>
    </location>
</feature>
<proteinExistence type="predicted"/>
<feature type="domain" description="SLH" evidence="3">
    <location>
        <begin position="321"/>
        <end position="384"/>
    </location>
</feature>
<accession>A0A4D7JJI5</accession>
<dbReference type="OrthoDB" id="529831at2"/>
<evidence type="ECO:0000313" key="4">
    <source>
        <dbReference type="EMBL" id="QCK15143.1"/>
    </source>
</evidence>
<keyword evidence="5" id="KW-1185">Reference proteome</keyword>
<dbReference type="Proteomes" id="UP000298616">
    <property type="component" value="Chromosome"/>
</dbReference>
<evidence type="ECO:0000256" key="2">
    <source>
        <dbReference type="SAM" id="SignalP"/>
    </source>
</evidence>
<dbReference type="PROSITE" id="PS51272">
    <property type="entry name" value="SLH"/>
    <property type="match status" value="3"/>
</dbReference>
<evidence type="ECO:0000259" key="3">
    <source>
        <dbReference type="PROSITE" id="PS51272"/>
    </source>
</evidence>
<protein>
    <recommendedName>
        <fullName evidence="3">SLH domain-containing protein</fullName>
    </recommendedName>
</protein>
<feature type="domain" description="SLH" evidence="3">
    <location>
        <begin position="385"/>
        <end position="445"/>
    </location>
</feature>
<dbReference type="InterPro" id="IPR039564">
    <property type="entry name" value="Peptidase_C39-like"/>
</dbReference>